<protein>
    <submittedName>
        <fullName evidence="2">DUF4185 domain-containing protein</fullName>
    </submittedName>
</protein>
<reference evidence="2 3" key="1">
    <citation type="submission" date="2018-11" db="EMBL/GenBank/DDBJ databases">
        <title>Draft genome of Simplicispira Flexivirga sp. BO-16.</title>
        <authorList>
            <person name="Im W.T."/>
        </authorList>
    </citation>
    <scope>NUCLEOTIDE SEQUENCE [LARGE SCALE GENOMIC DNA]</scope>
    <source>
        <strain evidence="2 3">BO-16</strain>
    </source>
</reference>
<organism evidence="2 3">
    <name type="scientific">Flexivirga caeni</name>
    <dbReference type="NCBI Taxonomy" id="2294115"/>
    <lineage>
        <taxon>Bacteria</taxon>
        <taxon>Bacillati</taxon>
        <taxon>Actinomycetota</taxon>
        <taxon>Actinomycetes</taxon>
        <taxon>Micrococcales</taxon>
        <taxon>Dermacoccaceae</taxon>
        <taxon>Flexivirga</taxon>
    </lineage>
</organism>
<dbReference type="Proteomes" id="UP000271678">
    <property type="component" value="Unassembled WGS sequence"/>
</dbReference>
<evidence type="ECO:0000259" key="1">
    <source>
        <dbReference type="Pfam" id="PF13810"/>
    </source>
</evidence>
<gene>
    <name evidence="2" type="ORF">EFY87_07735</name>
</gene>
<dbReference type="AlphaFoldDB" id="A0A3M9MDX0"/>
<comment type="caution">
    <text evidence="2">The sequence shown here is derived from an EMBL/GenBank/DDBJ whole genome shotgun (WGS) entry which is preliminary data.</text>
</comment>
<dbReference type="EMBL" id="RJJQ01000006">
    <property type="protein sequence ID" value="RNI23033.1"/>
    <property type="molecule type" value="Genomic_DNA"/>
</dbReference>
<dbReference type="InterPro" id="IPR025442">
    <property type="entry name" value="DUF4185"/>
</dbReference>
<keyword evidence="3" id="KW-1185">Reference proteome</keyword>
<accession>A0A3M9MDX0</accession>
<feature type="domain" description="DUF4185" evidence="1">
    <location>
        <begin position="7"/>
        <end position="112"/>
    </location>
</feature>
<dbReference type="Pfam" id="PF13810">
    <property type="entry name" value="DUF4185"/>
    <property type="match status" value="1"/>
</dbReference>
<evidence type="ECO:0000313" key="2">
    <source>
        <dbReference type="EMBL" id="RNI23033.1"/>
    </source>
</evidence>
<sequence length="121" mass="13749">MAVGCRADEVMSELVGEMSLRYLHGRWVWAWFNGPKYRIEASVLHHPTADLSTVRRVPLLLGASSWDNQDTTHVAQLYGSFVMPGSTINDLSLTVSQWKTDDNSIYHVMQYRFQGLGCLCR</sequence>
<proteinExistence type="predicted"/>
<name>A0A3M9MDX0_9MICO</name>
<evidence type="ECO:0000313" key="3">
    <source>
        <dbReference type="Proteomes" id="UP000271678"/>
    </source>
</evidence>